<dbReference type="InterPro" id="IPR003439">
    <property type="entry name" value="ABC_transporter-like_ATP-bd"/>
</dbReference>
<dbReference type="PROSITE" id="PS00211">
    <property type="entry name" value="ABC_TRANSPORTER_1"/>
    <property type="match status" value="1"/>
</dbReference>
<proteinExistence type="predicted"/>
<dbReference type="Pfam" id="PF03459">
    <property type="entry name" value="TOBE"/>
    <property type="match status" value="1"/>
</dbReference>
<evidence type="ECO:0000256" key="3">
    <source>
        <dbReference type="ARBA" id="ARBA00022505"/>
    </source>
</evidence>
<evidence type="ECO:0000256" key="6">
    <source>
        <dbReference type="ARBA" id="ARBA00022840"/>
    </source>
</evidence>
<keyword evidence="8" id="KW-0472">Membrane</keyword>
<sequence length="366" mass="39926">MTLEVDITHDYGGFALQARFACAPGLTALFGRSGAGKTTLVNAIAGLLTPRRARISINGRVLNDTQAGINVPPHRRRIGYVFQEARLFPHLTVRNNLLFGRFFARRQDNIEFDHIVALLGIAPLLQRRPATLSGGEKQRVAIGRALLARPELLLMDEPLAALDGARKEEILPYLERLRDELRLPIVYVSHAIPEVTRLADTVVLLSDGRVQAVGSVEDLTARLDLFPLTGRYEAGAVLAATLLRHDEAWGLSVLQTRAGEFLVPRLEGRAIGTSLRIRIRARDVTLALSPPPDTSALNILQGTVAELKPSGDGPQVEVRLDCHGDTMLARITRLSADRLGLRPGKPVYAMVKTVALDGGSLGRNRP</sequence>
<dbReference type="InterPro" id="IPR004606">
    <property type="entry name" value="Mop_domain"/>
</dbReference>
<evidence type="ECO:0000256" key="7">
    <source>
        <dbReference type="ARBA" id="ARBA00022967"/>
    </source>
</evidence>
<dbReference type="SUPFAM" id="SSF52540">
    <property type="entry name" value="P-loop containing nucleoside triphosphate hydrolases"/>
    <property type="match status" value="1"/>
</dbReference>
<dbReference type="InterPro" id="IPR005116">
    <property type="entry name" value="Transp-assoc_OB_typ1"/>
</dbReference>
<dbReference type="InterPro" id="IPR008995">
    <property type="entry name" value="Mo/tungstate-bd_C_term_dom"/>
</dbReference>
<dbReference type="GO" id="GO:0140359">
    <property type="term" value="F:ABC-type transporter activity"/>
    <property type="evidence" value="ECO:0007669"/>
    <property type="project" value="InterPro"/>
</dbReference>
<dbReference type="PANTHER" id="PTHR43514">
    <property type="entry name" value="ABC TRANSPORTER I FAMILY MEMBER 10"/>
    <property type="match status" value="1"/>
</dbReference>
<dbReference type="RefSeq" id="WP_144067996.1">
    <property type="nucleotide sequence ID" value="NZ_CP041636.1"/>
</dbReference>
<keyword evidence="1" id="KW-0813">Transport</keyword>
<evidence type="ECO:0000259" key="11">
    <source>
        <dbReference type="PROSITE" id="PS51866"/>
    </source>
</evidence>
<dbReference type="Proteomes" id="UP000317496">
    <property type="component" value="Chromosome"/>
</dbReference>
<accession>A0A516GZT7</accession>
<keyword evidence="2" id="KW-1003">Cell membrane</keyword>
<evidence type="ECO:0000256" key="1">
    <source>
        <dbReference type="ARBA" id="ARBA00022448"/>
    </source>
</evidence>
<feature type="domain" description="Mop" evidence="11">
    <location>
        <begin position="293"/>
        <end position="360"/>
    </location>
</feature>
<dbReference type="SUPFAM" id="SSF50331">
    <property type="entry name" value="MOP-like"/>
    <property type="match status" value="1"/>
</dbReference>
<dbReference type="GO" id="GO:0016887">
    <property type="term" value="F:ATP hydrolysis activity"/>
    <property type="evidence" value="ECO:0007669"/>
    <property type="project" value="InterPro"/>
</dbReference>
<dbReference type="PROSITE" id="PS51866">
    <property type="entry name" value="MOP"/>
    <property type="match status" value="1"/>
</dbReference>
<dbReference type="InterPro" id="IPR017871">
    <property type="entry name" value="ABC_transporter-like_CS"/>
</dbReference>
<keyword evidence="7" id="KW-1278">Translocase</keyword>
<dbReference type="InterPro" id="IPR003593">
    <property type="entry name" value="AAA+_ATPase"/>
</dbReference>
<keyword evidence="5" id="KW-0547">Nucleotide-binding</keyword>
<dbReference type="AlphaFoldDB" id="A0A516GZT7"/>
<evidence type="ECO:0000256" key="4">
    <source>
        <dbReference type="ARBA" id="ARBA00022519"/>
    </source>
</evidence>
<gene>
    <name evidence="12" type="primary">modC</name>
    <name evidence="12" type="ORF">FNB15_06900</name>
</gene>
<keyword evidence="4" id="KW-0997">Cell inner membrane</keyword>
<evidence type="ECO:0000313" key="13">
    <source>
        <dbReference type="Proteomes" id="UP000317496"/>
    </source>
</evidence>
<dbReference type="PROSITE" id="PS50893">
    <property type="entry name" value="ABC_TRANSPORTER_2"/>
    <property type="match status" value="1"/>
</dbReference>
<dbReference type="KEGG" id="fer:FNB15_06900"/>
<evidence type="ECO:0000256" key="2">
    <source>
        <dbReference type="ARBA" id="ARBA00022475"/>
    </source>
</evidence>
<protein>
    <submittedName>
        <fullName evidence="12">Molybdenum ABC transporter ATP-binding protein</fullName>
    </submittedName>
</protein>
<organism evidence="12 13">
    <name type="scientific">Ferrovibrio terrae</name>
    <dbReference type="NCBI Taxonomy" id="2594003"/>
    <lineage>
        <taxon>Bacteria</taxon>
        <taxon>Pseudomonadati</taxon>
        <taxon>Pseudomonadota</taxon>
        <taxon>Alphaproteobacteria</taxon>
        <taxon>Rhodospirillales</taxon>
        <taxon>Rhodospirillaceae</taxon>
        <taxon>Ferrovibrio</taxon>
    </lineage>
</organism>
<evidence type="ECO:0000259" key="10">
    <source>
        <dbReference type="PROSITE" id="PS50893"/>
    </source>
</evidence>
<evidence type="ECO:0000256" key="9">
    <source>
        <dbReference type="PROSITE-ProRule" id="PRU01213"/>
    </source>
</evidence>
<dbReference type="InterPro" id="IPR027417">
    <property type="entry name" value="P-loop_NTPase"/>
</dbReference>
<feature type="domain" description="ABC transporter" evidence="10">
    <location>
        <begin position="2"/>
        <end position="232"/>
    </location>
</feature>
<dbReference type="Gene3D" id="2.40.50.100">
    <property type="match status" value="1"/>
</dbReference>
<dbReference type="GO" id="GO:0015098">
    <property type="term" value="F:molybdate ion transmembrane transporter activity"/>
    <property type="evidence" value="ECO:0007669"/>
    <property type="project" value="InterPro"/>
</dbReference>
<keyword evidence="3 9" id="KW-0500">Molybdenum</keyword>
<dbReference type="EMBL" id="CP041636">
    <property type="protein sequence ID" value="QDO97015.1"/>
    <property type="molecule type" value="Genomic_DNA"/>
</dbReference>
<evidence type="ECO:0000313" key="12">
    <source>
        <dbReference type="EMBL" id="QDO97015.1"/>
    </source>
</evidence>
<name>A0A516GZT7_9PROT</name>
<dbReference type="NCBIfam" id="TIGR02142">
    <property type="entry name" value="modC_ABC"/>
    <property type="match status" value="1"/>
</dbReference>
<dbReference type="InterPro" id="IPR011868">
    <property type="entry name" value="ModC_ABC_ATP-bd"/>
</dbReference>
<evidence type="ECO:0000256" key="5">
    <source>
        <dbReference type="ARBA" id="ARBA00022741"/>
    </source>
</evidence>
<dbReference type="InterPro" id="IPR050334">
    <property type="entry name" value="Molybdenum_import_ModC"/>
</dbReference>
<dbReference type="Pfam" id="PF00005">
    <property type="entry name" value="ABC_tran"/>
    <property type="match status" value="1"/>
</dbReference>
<keyword evidence="13" id="KW-1185">Reference proteome</keyword>
<dbReference type="Gene3D" id="3.40.50.300">
    <property type="entry name" value="P-loop containing nucleotide triphosphate hydrolases"/>
    <property type="match status" value="1"/>
</dbReference>
<dbReference type="SMART" id="SM00382">
    <property type="entry name" value="AAA"/>
    <property type="match status" value="1"/>
</dbReference>
<dbReference type="PANTHER" id="PTHR43514:SF4">
    <property type="entry name" value="ABC TRANSPORTER I FAMILY MEMBER 10"/>
    <property type="match status" value="1"/>
</dbReference>
<keyword evidence="6 12" id="KW-0067">ATP-binding</keyword>
<dbReference type="GO" id="GO:0016020">
    <property type="term" value="C:membrane"/>
    <property type="evidence" value="ECO:0007669"/>
    <property type="project" value="InterPro"/>
</dbReference>
<dbReference type="GO" id="GO:0005524">
    <property type="term" value="F:ATP binding"/>
    <property type="evidence" value="ECO:0007669"/>
    <property type="project" value="UniProtKB-KW"/>
</dbReference>
<evidence type="ECO:0000256" key="8">
    <source>
        <dbReference type="ARBA" id="ARBA00023136"/>
    </source>
</evidence>
<dbReference type="OrthoDB" id="9802264at2"/>
<reference evidence="12 13" key="1">
    <citation type="submission" date="2019-07" db="EMBL/GenBank/DDBJ databases">
        <title>Genome sequencing for Ferrovibrio sp. K5.</title>
        <authorList>
            <person name="Park S.-J."/>
        </authorList>
    </citation>
    <scope>NUCLEOTIDE SEQUENCE [LARGE SCALE GENOMIC DNA]</scope>
    <source>
        <strain evidence="12 13">K5</strain>
    </source>
</reference>